<dbReference type="GO" id="GO:0030163">
    <property type="term" value="P:protein catabolic process"/>
    <property type="evidence" value="ECO:0007669"/>
    <property type="project" value="TreeGrafter"/>
</dbReference>
<keyword evidence="3" id="KW-0645">Protease</keyword>
<dbReference type="RefSeq" id="WP_086471534.1">
    <property type="nucleotide sequence ID" value="NZ_FXWK01000002.1"/>
</dbReference>
<dbReference type="OrthoDB" id="9809379at2"/>
<protein>
    <submittedName>
        <fullName evidence="3">ATP-dependent Zn proteases</fullName>
    </submittedName>
</protein>
<feature type="domain" description="AAA+ ATPase" evidence="2">
    <location>
        <begin position="248"/>
        <end position="391"/>
    </location>
</feature>
<dbReference type="InterPro" id="IPR003959">
    <property type="entry name" value="ATPase_AAA_core"/>
</dbReference>
<gene>
    <name evidence="3" type="ORF">SAMN06295905_3202</name>
</gene>
<evidence type="ECO:0000313" key="4">
    <source>
        <dbReference type="Proteomes" id="UP000194474"/>
    </source>
</evidence>
<proteinExistence type="inferred from homology"/>
<dbReference type="PROSITE" id="PS00674">
    <property type="entry name" value="AAA"/>
    <property type="match status" value="1"/>
</dbReference>
<sequence length="655" mass="70709">MANIENDDSWADVIIDDKGRVKPPKRKPLGKDHLLDASEALPKLMVEQAFTKTELREVINREAFALVVQIPGEDWGPSLCREIKNLGEWDEYALRSLPARGRSEDANLRLLQALSSGGRVFGMSHNNSFLPDALLNCADHSISLKPPSPELLAKAIKAVTGKLPIDVPPRLGAGLSFEELTSCIRRGSTAAECVDRLLKTVERKRGAPDDDVPALADLYGYGDAMTWALDLVHDLDSWRRGEVPWSSLSAAVVLSSLPGLGKTSMMRSLAKTAGVPLIATSVGAWFAEASGYLDAIVKRVDAIFAQARAQAPCILFLDEIDALPSRSNLDSRNADYWNVLIARILTLLDGAVAGQTEGIILVGATNHSSRLDPALLRPGRFGKVITIDPPKEQDLAGILRQHLRQDLSGHDLTGAARLALGSSGAMVVDYVKNARRTARQQKRSMEMLDLVNAIAPSEHRDPDLVERVATHEAGHAVLSHVLDLGEVSVISIVQRGNTGGYILTESNSYSPRRQDIEKMVLRTLGGRAAEEVILGDPSMGAGGTDDSDLAVATRLVGMLHVSGGLGERFLYQGGTSEMLHVLAINTRVAAAVEAELRELYARTLALVREHADKIVAVAEELMAQRQLNGAQFLEVLASVKAPRVWPATAEGSQNG</sequence>
<dbReference type="EMBL" id="FXWK01000002">
    <property type="protein sequence ID" value="SMQ85907.1"/>
    <property type="molecule type" value="Genomic_DNA"/>
</dbReference>
<dbReference type="Pfam" id="PF00004">
    <property type="entry name" value="AAA"/>
    <property type="match status" value="1"/>
</dbReference>
<dbReference type="SUPFAM" id="SSF140990">
    <property type="entry name" value="FtsH protease domain-like"/>
    <property type="match status" value="1"/>
</dbReference>
<evidence type="ECO:0000313" key="3">
    <source>
        <dbReference type="EMBL" id="SMQ85907.1"/>
    </source>
</evidence>
<accession>A0A1Y6GBQ7</accession>
<keyword evidence="4" id="KW-1185">Reference proteome</keyword>
<organism evidence="3 4">
    <name type="scientific">Devosia lucknowensis</name>
    <dbReference type="NCBI Taxonomy" id="1096929"/>
    <lineage>
        <taxon>Bacteria</taxon>
        <taxon>Pseudomonadati</taxon>
        <taxon>Pseudomonadota</taxon>
        <taxon>Alphaproteobacteria</taxon>
        <taxon>Hyphomicrobiales</taxon>
        <taxon>Devosiaceae</taxon>
        <taxon>Devosia</taxon>
    </lineage>
</organism>
<dbReference type="GO" id="GO:0005886">
    <property type="term" value="C:plasma membrane"/>
    <property type="evidence" value="ECO:0007669"/>
    <property type="project" value="TreeGrafter"/>
</dbReference>
<dbReference type="PANTHER" id="PTHR23076:SF97">
    <property type="entry name" value="ATP-DEPENDENT ZINC METALLOPROTEASE YME1L1"/>
    <property type="match status" value="1"/>
</dbReference>
<reference evidence="4" key="1">
    <citation type="submission" date="2017-04" db="EMBL/GenBank/DDBJ databases">
        <authorList>
            <person name="Varghese N."/>
            <person name="Submissions S."/>
        </authorList>
    </citation>
    <scope>NUCLEOTIDE SEQUENCE [LARGE SCALE GENOMIC DNA]</scope>
</reference>
<dbReference type="Gene3D" id="1.10.8.60">
    <property type="match status" value="1"/>
</dbReference>
<dbReference type="InterPro" id="IPR000642">
    <property type="entry name" value="Peptidase_M41"/>
</dbReference>
<dbReference type="GO" id="GO:0004222">
    <property type="term" value="F:metalloendopeptidase activity"/>
    <property type="evidence" value="ECO:0007669"/>
    <property type="project" value="InterPro"/>
</dbReference>
<dbReference type="Gene3D" id="1.20.58.760">
    <property type="entry name" value="Peptidase M41"/>
    <property type="match status" value="1"/>
</dbReference>
<dbReference type="InterPro" id="IPR003593">
    <property type="entry name" value="AAA+_ATPase"/>
</dbReference>
<dbReference type="PANTHER" id="PTHR23076">
    <property type="entry name" value="METALLOPROTEASE M41 FTSH"/>
    <property type="match status" value="1"/>
</dbReference>
<dbReference type="GO" id="GO:0006508">
    <property type="term" value="P:proteolysis"/>
    <property type="evidence" value="ECO:0007669"/>
    <property type="project" value="UniProtKB-KW"/>
</dbReference>
<dbReference type="Proteomes" id="UP000194474">
    <property type="component" value="Unassembled WGS sequence"/>
</dbReference>
<dbReference type="Pfam" id="PF01434">
    <property type="entry name" value="Peptidase_M41"/>
    <property type="match status" value="1"/>
</dbReference>
<evidence type="ECO:0000259" key="2">
    <source>
        <dbReference type="SMART" id="SM00382"/>
    </source>
</evidence>
<name>A0A1Y6GBQ7_9HYPH</name>
<dbReference type="InterPro" id="IPR027417">
    <property type="entry name" value="P-loop_NTPase"/>
</dbReference>
<dbReference type="AlphaFoldDB" id="A0A1Y6GBQ7"/>
<keyword evidence="1" id="KW-0547">Nucleotide-binding</keyword>
<dbReference type="CDD" id="cd19481">
    <property type="entry name" value="RecA-like_protease"/>
    <property type="match status" value="1"/>
</dbReference>
<dbReference type="GO" id="GO:0016887">
    <property type="term" value="F:ATP hydrolysis activity"/>
    <property type="evidence" value="ECO:0007669"/>
    <property type="project" value="InterPro"/>
</dbReference>
<dbReference type="SUPFAM" id="SSF52540">
    <property type="entry name" value="P-loop containing nucleoside triphosphate hydrolases"/>
    <property type="match status" value="1"/>
</dbReference>
<keyword evidence="3" id="KW-0378">Hydrolase</keyword>
<dbReference type="SMART" id="SM00382">
    <property type="entry name" value="AAA"/>
    <property type="match status" value="1"/>
</dbReference>
<dbReference type="InterPro" id="IPR037219">
    <property type="entry name" value="Peptidase_M41-like"/>
</dbReference>
<dbReference type="GO" id="GO:0005524">
    <property type="term" value="F:ATP binding"/>
    <property type="evidence" value="ECO:0007669"/>
    <property type="project" value="UniProtKB-KW"/>
</dbReference>
<dbReference type="InterPro" id="IPR003960">
    <property type="entry name" value="ATPase_AAA_CS"/>
</dbReference>
<evidence type="ECO:0000256" key="1">
    <source>
        <dbReference type="RuleBase" id="RU003651"/>
    </source>
</evidence>
<comment type="similarity">
    <text evidence="1">Belongs to the AAA ATPase family.</text>
</comment>
<dbReference type="Gene3D" id="3.40.50.300">
    <property type="entry name" value="P-loop containing nucleotide triphosphate hydrolases"/>
    <property type="match status" value="1"/>
</dbReference>
<dbReference type="GO" id="GO:0004176">
    <property type="term" value="F:ATP-dependent peptidase activity"/>
    <property type="evidence" value="ECO:0007669"/>
    <property type="project" value="InterPro"/>
</dbReference>
<keyword evidence="1" id="KW-0067">ATP-binding</keyword>